<dbReference type="PATRIC" id="fig|1321820.3.peg.1430"/>
<dbReference type="AlphaFoldDB" id="U2RRB8"/>
<dbReference type="SUPFAM" id="SSF82549">
    <property type="entry name" value="DAK1/DegV-like"/>
    <property type="match status" value="1"/>
</dbReference>
<evidence type="ECO:0000313" key="2">
    <source>
        <dbReference type="EMBL" id="ERK56078.1"/>
    </source>
</evidence>
<dbReference type="Gene3D" id="3.40.50.10440">
    <property type="entry name" value="Dihydroxyacetone kinase, domain 1"/>
    <property type="match status" value="1"/>
</dbReference>
<dbReference type="Proteomes" id="UP000016637">
    <property type="component" value="Unassembled WGS sequence"/>
</dbReference>
<keyword evidence="1" id="KW-0446">Lipid-binding</keyword>
<dbReference type="Gene3D" id="2.20.28.50">
    <property type="entry name" value="degv family protein"/>
    <property type="match status" value="1"/>
</dbReference>
<comment type="caution">
    <text evidence="2">The sequence shown here is derived from an EMBL/GenBank/DDBJ whole genome shotgun (WGS) entry which is preliminary data.</text>
</comment>
<dbReference type="eggNOG" id="COG1307">
    <property type="taxonomic scope" value="Bacteria"/>
</dbReference>
<dbReference type="RefSeq" id="WP_021753132.1">
    <property type="nucleotide sequence ID" value="NZ_KI271848.1"/>
</dbReference>
<accession>U2RRB8</accession>
<dbReference type="InterPro" id="IPR043168">
    <property type="entry name" value="DegV_C"/>
</dbReference>
<name>U2RRB8_9BACL</name>
<sequence>MNWKIVVDTGCDLREIPNLAKNTVFERIPFSIQIGEKEYKDTLDLDIDFMMEKIYSSEKVARSACPSPNAFLSAYENADNIFVLTLTSGLSGSYNSAKIAEKMLYEINPTTNIHVIDSLSAGGHMDLLVLKLNSLIDQGYGFEEIVEKITEYHKNSKLLFVLEKVDNLVKNGRLSKLAATVVGLLNIRMVGEASAEGTLHLLHKVRGEKKAITEIISEMKKHGYKGGKVVITHRNNEGICKKLESKLREFYGNITFSIIRTSGLCSFYAEEGGILLGYEIN</sequence>
<dbReference type="EMBL" id="AWVP01000103">
    <property type="protein sequence ID" value="ERK56078.1"/>
    <property type="molecule type" value="Genomic_DNA"/>
</dbReference>
<reference evidence="2 3" key="1">
    <citation type="submission" date="2013-08" db="EMBL/GenBank/DDBJ databases">
        <authorList>
            <person name="Weinstock G."/>
            <person name="Sodergren E."/>
            <person name="Wylie T."/>
            <person name="Fulton L."/>
            <person name="Fulton R."/>
            <person name="Fronick C."/>
            <person name="O'Laughlin M."/>
            <person name="Godfrey J."/>
            <person name="Miner T."/>
            <person name="Herter B."/>
            <person name="Appelbaum E."/>
            <person name="Cordes M."/>
            <person name="Lek S."/>
            <person name="Wollam A."/>
            <person name="Pepin K.H."/>
            <person name="Palsikar V.B."/>
            <person name="Mitreva M."/>
            <person name="Wilson R.K."/>
        </authorList>
    </citation>
    <scope>NUCLEOTIDE SEQUENCE [LARGE SCALE GENOMIC DNA]</scope>
    <source>
        <strain evidence="2 3">ATCC 700627</strain>
    </source>
</reference>
<gene>
    <name evidence="2" type="ORF">HMPREF1983_01489</name>
</gene>
<protein>
    <submittedName>
        <fullName evidence="2">EDD domain protein, DegV family</fullName>
    </submittedName>
</protein>
<dbReference type="PANTHER" id="PTHR33434">
    <property type="entry name" value="DEGV DOMAIN-CONTAINING PROTEIN DR_1986-RELATED"/>
    <property type="match status" value="1"/>
</dbReference>
<dbReference type="Pfam" id="PF02645">
    <property type="entry name" value="DegV"/>
    <property type="match status" value="1"/>
</dbReference>
<dbReference type="PROSITE" id="PS51482">
    <property type="entry name" value="DEGV"/>
    <property type="match status" value="1"/>
</dbReference>
<dbReference type="InterPro" id="IPR003797">
    <property type="entry name" value="DegV"/>
</dbReference>
<dbReference type="Gene3D" id="3.30.1180.10">
    <property type="match status" value="1"/>
</dbReference>
<keyword evidence="3" id="KW-1185">Reference proteome</keyword>
<proteinExistence type="predicted"/>
<dbReference type="PANTHER" id="PTHR33434:SF2">
    <property type="entry name" value="FATTY ACID-BINDING PROTEIN TM_1468"/>
    <property type="match status" value="1"/>
</dbReference>
<dbReference type="NCBIfam" id="TIGR00762">
    <property type="entry name" value="DegV"/>
    <property type="match status" value="1"/>
</dbReference>
<evidence type="ECO:0000256" key="1">
    <source>
        <dbReference type="ARBA" id="ARBA00023121"/>
    </source>
</evidence>
<dbReference type="HOGENOM" id="CLU_048251_2_0_9"/>
<organism evidence="2 3">
    <name type="scientific">Gemella bergeri ATCC 700627</name>
    <dbReference type="NCBI Taxonomy" id="1321820"/>
    <lineage>
        <taxon>Bacteria</taxon>
        <taxon>Bacillati</taxon>
        <taxon>Bacillota</taxon>
        <taxon>Bacilli</taxon>
        <taxon>Bacillales</taxon>
        <taxon>Gemellaceae</taxon>
        <taxon>Gemella</taxon>
    </lineage>
</organism>
<dbReference type="InterPro" id="IPR050270">
    <property type="entry name" value="DegV_domain_contain"/>
</dbReference>
<dbReference type="GO" id="GO:0008289">
    <property type="term" value="F:lipid binding"/>
    <property type="evidence" value="ECO:0007669"/>
    <property type="project" value="UniProtKB-KW"/>
</dbReference>
<evidence type="ECO:0000313" key="3">
    <source>
        <dbReference type="Proteomes" id="UP000016637"/>
    </source>
</evidence>